<dbReference type="Gene3D" id="3.40.50.720">
    <property type="entry name" value="NAD(P)-binding Rossmann-like Domain"/>
    <property type="match status" value="1"/>
</dbReference>
<feature type="domain" description="NAD(P)-binding" evidence="2">
    <location>
        <begin position="12"/>
        <end position="186"/>
    </location>
</feature>
<dbReference type="InterPro" id="IPR036291">
    <property type="entry name" value="NAD(P)-bd_dom_sf"/>
</dbReference>
<name>A0A9P8UJS6_9PEZI</name>
<evidence type="ECO:0000313" key="4">
    <source>
        <dbReference type="Proteomes" id="UP000758603"/>
    </source>
</evidence>
<protein>
    <recommendedName>
        <fullName evidence="2">NAD(P)-binding domain-containing protein</fullName>
    </recommendedName>
</protein>
<dbReference type="GO" id="GO:0016646">
    <property type="term" value="F:oxidoreductase activity, acting on the CH-NH group of donors, NAD or NADP as acceptor"/>
    <property type="evidence" value="ECO:0007669"/>
    <property type="project" value="TreeGrafter"/>
</dbReference>
<dbReference type="Pfam" id="PF13460">
    <property type="entry name" value="NAD_binding_10"/>
    <property type="match status" value="1"/>
</dbReference>
<keyword evidence="4" id="KW-1185">Reference proteome</keyword>
<dbReference type="Proteomes" id="UP000758603">
    <property type="component" value="Unassembled WGS sequence"/>
</dbReference>
<dbReference type="PANTHER" id="PTHR43355:SF2">
    <property type="entry name" value="FLAVIN REDUCTASE (NADPH)"/>
    <property type="match status" value="1"/>
</dbReference>
<evidence type="ECO:0000256" key="1">
    <source>
        <dbReference type="ARBA" id="ARBA00038376"/>
    </source>
</evidence>
<dbReference type="AlphaFoldDB" id="A0A9P8UJS6"/>
<dbReference type="OrthoDB" id="10254221at2759"/>
<gene>
    <name evidence="3" type="ORF">BKA67DRAFT_625289</name>
</gene>
<comment type="caution">
    <text evidence="3">The sequence shown here is derived from an EMBL/GenBank/DDBJ whole genome shotgun (WGS) entry which is preliminary data.</text>
</comment>
<dbReference type="GeneID" id="70134422"/>
<sequence>MASTKSKILVLGGTGPAGLCLLRELAYRNHATIVYARTPSKIPPELASSPLIEILQGELQDRLTLSTAVADCSTIISLLGPNINDKNIDPNIFAEFYITCLFPLMREYRVRRIFAMGTLSIKRDMDSWTIGSAVAVAFVRLFASGVFQTMQNIANAFDKQAHDIDWTVFRITSIPGGSDEASWKIDRNDGKPFTGWIGDKGWTFSQKRAALTKWLVDAVEDGEADWIGKMPAVSRLG</sequence>
<dbReference type="EMBL" id="JAGPXC010000005">
    <property type="protein sequence ID" value="KAH6653285.1"/>
    <property type="molecule type" value="Genomic_DNA"/>
</dbReference>
<evidence type="ECO:0000313" key="3">
    <source>
        <dbReference type="EMBL" id="KAH6653285.1"/>
    </source>
</evidence>
<accession>A0A9P8UJS6</accession>
<proteinExistence type="inferred from homology"/>
<dbReference type="PANTHER" id="PTHR43355">
    <property type="entry name" value="FLAVIN REDUCTASE (NADPH)"/>
    <property type="match status" value="1"/>
</dbReference>
<organism evidence="3 4">
    <name type="scientific">Truncatella angustata</name>
    <dbReference type="NCBI Taxonomy" id="152316"/>
    <lineage>
        <taxon>Eukaryota</taxon>
        <taxon>Fungi</taxon>
        <taxon>Dikarya</taxon>
        <taxon>Ascomycota</taxon>
        <taxon>Pezizomycotina</taxon>
        <taxon>Sordariomycetes</taxon>
        <taxon>Xylariomycetidae</taxon>
        <taxon>Amphisphaeriales</taxon>
        <taxon>Sporocadaceae</taxon>
        <taxon>Truncatella</taxon>
    </lineage>
</organism>
<evidence type="ECO:0000259" key="2">
    <source>
        <dbReference type="Pfam" id="PF13460"/>
    </source>
</evidence>
<dbReference type="RefSeq" id="XP_045957562.1">
    <property type="nucleotide sequence ID" value="XM_046105531.1"/>
</dbReference>
<dbReference type="InterPro" id="IPR051606">
    <property type="entry name" value="Polyketide_Oxido-like"/>
</dbReference>
<reference evidence="3" key="1">
    <citation type="journal article" date="2021" name="Nat. Commun.">
        <title>Genetic determinants of endophytism in the Arabidopsis root mycobiome.</title>
        <authorList>
            <person name="Mesny F."/>
            <person name="Miyauchi S."/>
            <person name="Thiergart T."/>
            <person name="Pickel B."/>
            <person name="Atanasova L."/>
            <person name="Karlsson M."/>
            <person name="Huettel B."/>
            <person name="Barry K.W."/>
            <person name="Haridas S."/>
            <person name="Chen C."/>
            <person name="Bauer D."/>
            <person name="Andreopoulos W."/>
            <person name="Pangilinan J."/>
            <person name="LaButti K."/>
            <person name="Riley R."/>
            <person name="Lipzen A."/>
            <person name="Clum A."/>
            <person name="Drula E."/>
            <person name="Henrissat B."/>
            <person name="Kohler A."/>
            <person name="Grigoriev I.V."/>
            <person name="Martin F.M."/>
            <person name="Hacquard S."/>
        </authorList>
    </citation>
    <scope>NUCLEOTIDE SEQUENCE</scope>
    <source>
        <strain evidence="3">MPI-SDFR-AT-0073</strain>
    </source>
</reference>
<comment type="similarity">
    <text evidence="1">Belongs to the avfA family.</text>
</comment>
<dbReference type="InterPro" id="IPR016040">
    <property type="entry name" value="NAD(P)-bd_dom"/>
</dbReference>
<dbReference type="SUPFAM" id="SSF51735">
    <property type="entry name" value="NAD(P)-binding Rossmann-fold domains"/>
    <property type="match status" value="1"/>
</dbReference>